<proteinExistence type="predicted"/>
<keyword evidence="2" id="KW-1185">Reference proteome</keyword>
<evidence type="ECO:0000313" key="1">
    <source>
        <dbReference type="EMBL" id="ESW18008.1"/>
    </source>
</evidence>
<dbReference type="Gramene" id="ESW18008">
    <property type="protein sequence ID" value="ESW18008"/>
    <property type="gene ID" value="PHAVU_006G005600g"/>
</dbReference>
<dbReference type="PANTHER" id="PTHR46951">
    <property type="entry name" value="BED-TYPE DOMAIN-CONTAINING PROTEIN"/>
    <property type="match status" value="1"/>
</dbReference>
<dbReference type="Proteomes" id="UP000000226">
    <property type="component" value="Chromosome 6"/>
</dbReference>
<reference evidence="2" key="1">
    <citation type="journal article" date="2014" name="Nat. Genet.">
        <title>A reference genome for common bean and genome-wide analysis of dual domestications.</title>
        <authorList>
            <person name="Schmutz J."/>
            <person name="McClean P.E."/>
            <person name="Mamidi S."/>
            <person name="Wu G.A."/>
            <person name="Cannon S.B."/>
            <person name="Grimwood J."/>
            <person name="Jenkins J."/>
            <person name="Shu S."/>
            <person name="Song Q."/>
            <person name="Chavarro C."/>
            <person name="Torres-Torres M."/>
            <person name="Geffroy V."/>
            <person name="Moghaddam S.M."/>
            <person name="Gao D."/>
            <person name="Abernathy B."/>
            <person name="Barry K."/>
            <person name="Blair M."/>
            <person name="Brick M.A."/>
            <person name="Chovatia M."/>
            <person name="Gepts P."/>
            <person name="Goodstein D.M."/>
            <person name="Gonzales M."/>
            <person name="Hellsten U."/>
            <person name="Hyten D.L."/>
            <person name="Jia G."/>
            <person name="Kelly J.D."/>
            <person name="Kudrna D."/>
            <person name="Lee R."/>
            <person name="Richard M.M."/>
            <person name="Miklas P.N."/>
            <person name="Osorno J.M."/>
            <person name="Rodrigues J."/>
            <person name="Thareau V."/>
            <person name="Urrea C.A."/>
            <person name="Wang M."/>
            <person name="Yu Y."/>
            <person name="Zhang M."/>
            <person name="Wing R.A."/>
            <person name="Cregan P.B."/>
            <person name="Rokhsar D.S."/>
            <person name="Jackson S.A."/>
        </authorList>
    </citation>
    <scope>NUCLEOTIDE SEQUENCE [LARGE SCALE GENOMIC DNA]</scope>
    <source>
        <strain evidence="2">cv. G19833</strain>
    </source>
</reference>
<evidence type="ECO:0000313" key="2">
    <source>
        <dbReference type="Proteomes" id="UP000000226"/>
    </source>
</evidence>
<dbReference type="EMBL" id="CM002293">
    <property type="protein sequence ID" value="ESW18008.1"/>
    <property type="molecule type" value="Genomic_DNA"/>
</dbReference>
<gene>
    <name evidence="1" type="ORF">PHAVU_006G005600g</name>
</gene>
<dbReference type="OrthoDB" id="1435350at2759"/>
<protein>
    <submittedName>
        <fullName evidence="1">Uncharacterized protein</fullName>
    </submittedName>
</protein>
<sequence>MMALGIWASNPPASDVAADSSFSQNVHSKNVVKNALGSRIDMAWKHGACLNGDPRKIQCKFFQKTITGGVYRWKHHFVGLKKDAIACKSVTEAVKRSLRLLWVCSKD</sequence>
<name>V7BLU9_PHAVU</name>
<dbReference type="AlphaFoldDB" id="V7BLU9"/>
<organism evidence="1 2">
    <name type="scientific">Phaseolus vulgaris</name>
    <name type="common">Kidney bean</name>
    <name type="synonym">French bean</name>
    <dbReference type="NCBI Taxonomy" id="3885"/>
    <lineage>
        <taxon>Eukaryota</taxon>
        <taxon>Viridiplantae</taxon>
        <taxon>Streptophyta</taxon>
        <taxon>Embryophyta</taxon>
        <taxon>Tracheophyta</taxon>
        <taxon>Spermatophyta</taxon>
        <taxon>Magnoliopsida</taxon>
        <taxon>eudicotyledons</taxon>
        <taxon>Gunneridae</taxon>
        <taxon>Pentapetalae</taxon>
        <taxon>rosids</taxon>
        <taxon>fabids</taxon>
        <taxon>Fabales</taxon>
        <taxon>Fabaceae</taxon>
        <taxon>Papilionoideae</taxon>
        <taxon>50 kb inversion clade</taxon>
        <taxon>NPAAA clade</taxon>
        <taxon>indigoferoid/millettioid clade</taxon>
        <taxon>Phaseoleae</taxon>
        <taxon>Phaseolus</taxon>
    </lineage>
</organism>
<accession>V7BLU9</accession>
<dbReference type="PANTHER" id="PTHR46951:SF2">
    <property type="entry name" value="BED-TYPE DOMAIN-CONTAINING PROTEIN"/>
    <property type="match status" value="1"/>
</dbReference>